<accession>A0A1G2UI32</accession>
<protein>
    <submittedName>
        <fullName evidence="1">Uncharacterized protein</fullName>
    </submittedName>
</protein>
<dbReference type="Proteomes" id="UP000177096">
    <property type="component" value="Unassembled WGS sequence"/>
</dbReference>
<reference evidence="1 2" key="1">
    <citation type="journal article" date="2016" name="Nat. Commun.">
        <title>Thousands of microbial genomes shed light on interconnected biogeochemical processes in an aquifer system.</title>
        <authorList>
            <person name="Anantharaman K."/>
            <person name="Brown C.T."/>
            <person name="Hug L.A."/>
            <person name="Sharon I."/>
            <person name="Castelle C.J."/>
            <person name="Probst A.J."/>
            <person name="Thomas B.C."/>
            <person name="Singh A."/>
            <person name="Wilkins M.J."/>
            <person name="Karaoz U."/>
            <person name="Brodie E.L."/>
            <person name="Williams K.H."/>
            <person name="Hubbard S.S."/>
            <person name="Banfield J.F."/>
        </authorList>
    </citation>
    <scope>NUCLEOTIDE SEQUENCE [LARGE SCALE GENOMIC DNA]</scope>
</reference>
<dbReference type="EMBL" id="MHWM01000011">
    <property type="protein sequence ID" value="OHB09099.1"/>
    <property type="molecule type" value="Genomic_DNA"/>
</dbReference>
<dbReference type="AlphaFoldDB" id="A0A1G2UI32"/>
<sequence length="76" mass="8666">MPESWSTVDEIKYLEGLGTHRQGSPETVEKVPRELRLELLLNYRQSMRLRANWAGIDRILVGGIANEMIEKVRGGT</sequence>
<proteinExistence type="predicted"/>
<gene>
    <name evidence="1" type="ORF">A3I86_02815</name>
</gene>
<evidence type="ECO:0000313" key="2">
    <source>
        <dbReference type="Proteomes" id="UP000177096"/>
    </source>
</evidence>
<name>A0A1G2UI32_9BACT</name>
<evidence type="ECO:0000313" key="1">
    <source>
        <dbReference type="EMBL" id="OHB09099.1"/>
    </source>
</evidence>
<organism evidence="1 2">
    <name type="scientific">Candidatus Zambryskibacteria bacterium RIFCSPLOWO2_02_FULL_39_14</name>
    <dbReference type="NCBI Taxonomy" id="1802769"/>
    <lineage>
        <taxon>Bacteria</taxon>
        <taxon>Candidatus Zambryskiibacteriota</taxon>
    </lineage>
</organism>
<comment type="caution">
    <text evidence="1">The sequence shown here is derived from an EMBL/GenBank/DDBJ whole genome shotgun (WGS) entry which is preliminary data.</text>
</comment>